<reference evidence="2" key="1">
    <citation type="submission" date="2020-04" db="EMBL/GenBank/DDBJ databases">
        <authorList>
            <person name="Alioto T."/>
            <person name="Alioto T."/>
            <person name="Gomez Garrido J."/>
        </authorList>
    </citation>
    <scope>NUCLEOTIDE SEQUENCE</scope>
    <source>
        <strain evidence="2">A484AB</strain>
    </source>
</reference>
<dbReference type="EMBL" id="CACRXK020004092">
    <property type="protein sequence ID" value="CAB4001463.1"/>
    <property type="molecule type" value="Genomic_DNA"/>
</dbReference>
<comment type="caution">
    <text evidence="2">The sequence shown here is derived from an EMBL/GenBank/DDBJ whole genome shotgun (WGS) entry which is preliminary data.</text>
</comment>
<dbReference type="InterPro" id="IPR006578">
    <property type="entry name" value="MADF-dom"/>
</dbReference>
<keyword evidence="3" id="KW-1185">Reference proteome</keyword>
<sequence>MAYVLGATLQQGEDDTVEIIQDCTSSSTTDTKLSEEQNFNLFKKLEVYPCLWDSSKVAYQNKAQRQKATAEICEMFNLLSATFKR</sequence>
<organism evidence="2 3">
    <name type="scientific">Paramuricea clavata</name>
    <name type="common">Red gorgonian</name>
    <name type="synonym">Violescent sea-whip</name>
    <dbReference type="NCBI Taxonomy" id="317549"/>
    <lineage>
        <taxon>Eukaryota</taxon>
        <taxon>Metazoa</taxon>
        <taxon>Cnidaria</taxon>
        <taxon>Anthozoa</taxon>
        <taxon>Octocorallia</taxon>
        <taxon>Malacalcyonacea</taxon>
        <taxon>Plexauridae</taxon>
        <taxon>Paramuricea</taxon>
    </lineage>
</organism>
<protein>
    <recommendedName>
        <fullName evidence="1">MADF domain-containing protein</fullName>
    </recommendedName>
</protein>
<evidence type="ECO:0000259" key="1">
    <source>
        <dbReference type="Pfam" id="PF10545"/>
    </source>
</evidence>
<evidence type="ECO:0000313" key="3">
    <source>
        <dbReference type="Proteomes" id="UP001152795"/>
    </source>
</evidence>
<proteinExistence type="predicted"/>
<name>A0A7D9E710_PARCT</name>
<feature type="domain" description="MADF" evidence="1">
    <location>
        <begin position="46"/>
        <end position="77"/>
    </location>
</feature>
<dbReference type="Pfam" id="PF10545">
    <property type="entry name" value="MADF_DNA_bdg"/>
    <property type="match status" value="1"/>
</dbReference>
<accession>A0A7D9E710</accession>
<feature type="non-terminal residue" evidence="2">
    <location>
        <position position="85"/>
    </location>
</feature>
<evidence type="ECO:0000313" key="2">
    <source>
        <dbReference type="EMBL" id="CAB4001463.1"/>
    </source>
</evidence>
<dbReference type="Proteomes" id="UP001152795">
    <property type="component" value="Unassembled WGS sequence"/>
</dbReference>
<gene>
    <name evidence="2" type="ORF">PACLA_8A063916</name>
</gene>
<dbReference type="AlphaFoldDB" id="A0A7D9E710"/>